<dbReference type="PANTHER" id="PTHR42847">
    <property type="entry name" value="ALKANESULFONATE MONOOXYGENASE"/>
    <property type="match status" value="1"/>
</dbReference>
<reference evidence="7" key="1">
    <citation type="submission" date="2014-08" db="EMBL/GenBank/DDBJ databases">
        <authorList>
            <person name="Edwards T."/>
        </authorList>
    </citation>
    <scope>NUCLEOTIDE SEQUENCE [LARGE SCALE GENOMIC DNA]</scope>
</reference>
<organism evidence="6 7">
    <name type="scientific">Mesorhizobium plurifarium</name>
    <dbReference type="NCBI Taxonomy" id="69974"/>
    <lineage>
        <taxon>Bacteria</taxon>
        <taxon>Pseudomonadati</taxon>
        <taxon>Pseudomonadota</taxon>
        <taxon>Alphaproteobacteria</taxon>
        <taxon>Hyphomicrobiales</taxon>
        <taxon>Phyllobacteriaceae</taxon>
        <taxon>Mesorhizobium</taxon>
    </lineage>
</organism>
<keyword evidence="3" id="KW-0560">Oxidoreductase</keyword>
<sequence>MTLKTLWYLNLADGDYPWIENGLYPVDFDRYRRLAETIDKGGFYGALVATWPNDPLASASFVASYTKQMRFLVAVYARMTPPKLLAQQALTFDAFTGGRLLLNLINGRDNIMQTYGVSTSHDDRYVLGEAYWREFHEHYRAGNPTNFPNTPLVIAPTKTDGIPLWGAGDSAAGLAHAGKVIDVYLTMMRGLDRIRGQFDTARASARLQGRQFADLGALASVVVRPTRAEAERHFYAMFERTGAEAIRAKLDEAVHRRTWGQHSLATFEAPDERRRGWVRSLLAGRLPALEELRLERRLFAGITAWSPLDIFDTGSSAVYFVGDPEDVADNIKAYHDEAGLSALILAAWPLIDEAETVSRLLLPRLAEIPTSG</sequence>
<keyword evidence="4" id="KW-0503">Monooxygenase</keyword>
<evidence type="ECO:0000256" key="2">
    <source>
        <dbReference type="ARBA" id="ARBA00022643"/>
    </source>
</evidence>
<dbReference type="EMBL" id="CCND01000005">
    <property type="protein sequence ID" value="CDX51084.1"/>
    <property type="molecule type" value="Genomic_DNA"/>
</dbReference>
<gene>
    <name evidence="6" type="ORF">MPL1032_130133</name>
</gene>
<dbReference type="Gene3D" id="3.20.20.30">
    <property type="entry name" value="Luciferase-like domain"/>
    <property type="match status" value="1"/>
</dbReference>
<dbReference type="GO" id="GO:0046306">
    <property type="term" value="P:alkanesulfonate catabolic process"/>
    <property type="evidence" value="ECO:0007669"/>
    <property type="project" value="TreeGrafter"/>
</dbReference>
<evidence type="ECO:0000256" key="3">
    <source>
        <dbReference type="ARBA" id="ARBA00023002"/>
    </source>
</evidence>
<dbReference type="GO" id="GO:0008726">
    <property type="term" value="F:alkanesulfonate monooxygenase activity"/>
    <property type="evidence" value="ECO:0007669"/>
    <property type="project" value="TreeGrafter"/>
</dbReference>
<evidence type="ECO:0000256" key="4">
    <source>
        <dbReference type="ARBA" id="ARBA00023033"/>
    </source>
</evidence>
<feature type="domain" description="Luciferase-like" evidence="5">
    <location>
        <begin position="26"/>
        <end position="336"/>
    </location>
</feature>
<dbReference type="InterPro" id="IPR050172">
    <property type="entry name" value="SsuD_RutA_monooxygenase"/>
</dbReference>
<dbReference type="Proteomes" id="UP000182888">
    <property type="component" value="Unassembled WGS sequence"/>
</dbReference>
<accession>A0A0K2VR51</accession>
<dbReference type="AlphaFoldDB" id="A0A0K2VR51"/>
<proteinExistence type="predicted"/>
<evidence type="ECO:0000313" key="6">
    <source>
        <dbReference type="EMBL" id="CDX51084.1"/>
    </source>
</evidence>
<dbReference type="InterPro" id="IPR036661">
    <property type="entry name" value="Luciferase-like_sf"/>
</dbReference>
<name>A0A0K2VR51_MESPL</name>
<evidence type="ECO:0000259" key="5">
    <source>
        <dbReference type="Pfam" id="PF00296"/>
    </source>
</evidence>
<dbReference type="Pfam" id="PF00296">
    <property type="entry name" value="Bac_luciferase"/>
    <property type="match status" value="1"/>
</dbReference>
<dbReference type="PANTHER" id="PTHR42847:SF4">
    <property type="entry name" value="ALKANESULFONATE MONOOXYGENASE-RELATED"/>
    <property type="match status" value="1"/>
</dbReference>
<keyword evidence="1" id="KW-0285">Flavoprotein</keyword>
<dbReference type="SUPFAM" id="SSF51679">
    <property type="entry name" value="Bacterial luciferase-like"/>
    <property type="match status" value="1"/>
</dbReference>
<evidence type="ECO:0000313" key="7">
    <source>
        <dbReference type="Proteomes" id="UP000182888"/>
    </source>
</evidence>
<evidence type="ECO:0000256" key="1">
    <source>
        <dbReference type="ARBA" id="ARBA00022630"/>
    </source>
</evidence>
<dbReference type="InterPro" id="IPR011251">
    <property type="entry name" value="Luciferase-like_dom"/>
</dbReference>
<protein>
    <recommendedName>
        <fullName evidence="5">Luciferase-like domain-containing protein</fullName>
    </recommendedName>
</protein>
<keyword evidence="2" id="KW-0288">FMN</keyword>